<dbReference type="Proteomes" id="UP000006790">
    <property type="component" value="Chromosome 3"/>
</dbReference>
<dbReference type="HOGENOM" id="CLU_1073535_0_0_1"/>
<dbReference type="AlphaFoldDB" id="G8JQZ7"/>
<proteinExistence type="predicted"/>
<gene>
    <name evidence="1" type="ordered locus">Ecym_3054</name>
</gene>
<dbReference type="InParanoid" id="G8JQZ7"/>
<dbReference type="OMA" id="MQSLIMM"/>
<dbReference type="OrthoDB" id="4063252at2759"/>
<sequence>MFEKDQLLPLDESKVLLIKNFFASSHALIADCLEKQEFDSVPKAVSVLNIQLGFTEIEEVLDDQISIFKEDKKKLEGVLVAYEPFMISALLKSANQLRKKYQDPESQSIDPKSQDFDLINLLNMQSLIMMRRSRKLYEDIIAAYNKLIAVIISLDEFKAIVTRYLDSLILLRNINLEIEYFVSYCKDFENITIFVKEFGTGLDSINEKTQVANRFLTRAEAYQRKIQRVCLDSLIEKMKKKCDAITN</sequence>
<accession>G8JQZ7</accession>
<evidence type="ECO:0000313" key="1">
    <source>
        <dbReference type="EMBL" id="AET38566.1"/>
    </source>
</evidence>
<keyword evidence="2" id="KW-1185">Reference proteome</keyword>
<reference evidence="2" key="1">
    <citation type="journal article" date="2012" name="G3 (Bethesda)">
        <title>Pichia sorbitophila, an interspecies yeast hybrid reveals early steps of genome resolution following polyploidization.</title>
        <authorList>
            <person name="Leh Louis V."/>
            <person name="Despons L."/>
            <person name="Friedrich A."/>
            <person name="Martin T."/>
            <person name="Durrens P."/>
            <person name="Casaregola S."/>
            <person name="Neuveglise C."/>
            <person name="Fairhead C."/>
            <person name="Marck C."/>
            <person name="Cruz J.A."/>
            <person name="Straub M.L."/>
            <person name="Kugler V."/>
            <person name="Sacerdot C."/>
            <person name="Uzunov Z."/>
            <person name="Thierry A."/>
            <person name="Weiss S."/>
            <person name="Bleykasten C."/>
            <person name="De Montigny J."/>
            <person name="Jacques N."/>
            <person name="Jung P."/>
            <person name="Lemaire M."/>
            <person name="Mallet S."/>
            <person name="Morel G."/>
            <person name="Richard G.F."/>
            <person name="Sarkar A."/>
            <person name="Savel G."/>
            <person name="Schacherer J."/>
            <person name="Seret M.L."/>
            <person name="Talla E."/>
            <person name="Samson G."/>
            <person name="Jubin C."/>
            <person name="Poulain J."/>
            <person name="Vacherie B."/>
            <person name="Barbe V."/>
            <person name="Pelletier E."/>
            <person name="Sherman D.J."/>
            <person name="Westhof E."/>
            <person name="Weissenbach J."/>
            <person name="Baret P.V."/>
            <person name="Wincker P."/>
            <person name="Gaillardin C."/>
            <person name="Dujon B."/>
            <person name="Souciet J.L."/>
        </authorList>
    </citation>
    <scope>NUCLEOTIDE SEQUENCE [LARGE SCALE GENOMIC DNA]</scope>
    <source>
        <strain evidence="2">CBS 270.75 / DBVPG 7215 / KCTC 17166 / NRRL Y-17582</strain>
    </source>
</reference>
<protein>
    <submittedName>
        <fullName evidence="1">Uncharacterized protein</fullName>
    </submittedName>
</protein>
<organism evidence="1 2">
    <name type="scientific">Eremothecium cymbalariae (strain CBS 270.75 / DBVPG 7215 / KCTC 17166 / NRRL Y-17582)</name>
    <name type="common">Yeast</name>
    <dbReference type="NCBI Taxonomy" id="931890"/>
    <lineage>
        <taxon>Eukaryota</taxon>
        <taxon>Fungi</taxon>
        <taxon>Dikarya</taxon>
        <taxon>Ascomycota</taxon>
        <taxon>Saccharomycotina</taxon>
        <taxon>Saccharomycetes</taxon>
        <taxon>Saccharomycetales</taxon>
        <taxon>Saccharomycetaceae</taxon>
        <taxon>Eremothecium</taxon>
    </lineage>
</organism>
<dbReference type="EMBL" id="CP002499">
    <property type="protein sequence ID" value="AET38566.1"/>
    <property type="molecule type" value="Genomic_DNA"/>
</dbReference>
<name>G8JQZ7_ERECY</name>
<dbReference type="RefSeq" id="XP_003645383.1">
    <property type="nucleotide sequence ID" value="XM_003645335.1"/>
</dbReference>
<evidence type="ECO:0000313" key="2">
    <source>
        <dbReference type="Proteomes" id="UP000006790"/>
    </source>
</evidence>
<dbReference type="KEGG" id="erc:Ecym_3054"/>
<dbReference type="GeneID" id="11468608"/>